<gene>
    <name evidence="4" type="ORF">F5878DRAFT_609148</name>
</gene>
<evidence type="ECO:0000313" key="5">
    <source>
        <dbReference type="Proteomes" id="UP001163846"/>
    </source>
</evidence>
<keyword evidence="5" id="KW-1185">Reference proteome</keyword>
<proteinExistence type="predicted"/>
<evidence type="ECO:0000256" key="3">
    <source>
        <dbReference type="ARBA" id="ARBA00023128"/>
    </source>
</evidence>
<evidence type="ECO:0008006" key="6">
    <source>
        <dbReference type="Google" id="ProtNLM"/>
    </source>
</evidence>
<protein>
    <recommendedName>
        <fullName evidence="6">Tim44-like domain-containing protein</fullName>
    </recommendedName>
</protein>
<dbReference type="EMBL" id="MU806024">
    <property type="protein sequence ID" value="KAJ3841877.1"/>
    <property type="molecule type" value="Genomic_DNA"/>
</dbReference>
<sequence>MNLAFVSGRTSRCLRHSKSLYITYSAASHNVSSRARSAHTITARRRKKTNDNDNIDLQNYSEEEQLKFIHHAQVVGQKQGVDIWAQPVDTLDVAIPYSTAPWSKSKYTSIKERISQWLSNQNNRGKNIFSMMRLVSYDSLPGIDHQTKGFMSVFRMPLHLCTPSSTKPTSWVAPLRKILLESYISVQQALAKHDKDELSRLTQSPYYQEMEKLIKKAKGYTYIWTLHREIAPAKIISIRSTEGHLGSTPPPYGNRLLVNALVKFETEQSLEIYDAQGNALHTPEPGASKKGRRIPAKRVQLTEYYVFEKRMYYNTPWQIKERLYPKPGKQPLL</sequence>
<dbReference type="InterPro" id="IPR051975">
    <property type="entry name" value="mtLSU_mL45"/>
</dbReference>
<accession>A0AA38UKH6</accession>
<dbReference type="PANTHER" id="PTHR28554:SF1">
    <property type="entry name" value="LARGE RIBOSOMAL SUBUNIT PROTEIN ML45"/>
    <property type="match status" value="1"/>
</dbReference>
<keyword evidence="3" id="KW-0496">Mitochondrion</keyword>
<comment type="caution">
    <text evidence="4">The sequence shown here is derived from an EMBL/GenBank/DDBJ whole genome shotgun (WGS) entry which is preliminary data.</text>
</comment>
<dbReference type="PANTHER" id="PTHR28554">
    <property type="entry name" value="39S RIBOSOMAL PROTEIN L45, MITOCHONDRIAL"/>
    <property type="match status" value="1"/>
</dbReference>
<evidence type="ECO:0000256" key="2">
    <source>
        <dbReference type="ARBA" id="ARBA00022946"/>
    </source>
</evidence>
<evidence type="ECO:0000256" key="1">
    <source>
        <dbReference type="ARBA" id="ARBA00004173"/>
    </source>
</evidence>
<dbReference type="Proteomes" id="UP001163846">
    <property type="component" value="Unassembled WGS sequence"/>
</dbReference>
<dbReference type="AlphaFoldDB" id="A0AA38UKH6"/>
<name>A0AA38UKH6_9AGAR</name>
<comment type="subcellular location">
    <subcellularLocation>
        <location evidence="1">Mitochondrion</location>
    </subcellularLocation>
</comment>
<dbReference type="GO" id="GO:0005739">
    <property type="term" value="C:mitochondrion"/>
    <property type="evidence" value="ECO:0007669"/>
    <property type="project" value="UniProtKB-SubCell"/>
</dbReference>
<keyword evidence="2" id="KW-0809">Transit peptide</keyword>
<evidence type="ECO:0000313" key="4">
    <source>
        <dbReference type="EMBL" id="KAJ3841877.1"/>
    </source>
</evidence>
<dbReference type="Gene3D" id="3.10.450.240">
    <property type="match status" value="1"/>
</dbReference>
<reference evidence="4" key="1">
    <citation type="submission" date="2022-08" db="EMBL/GenBank/DDBJ databases">
        <authorList>
            <consortium name="DOE Joint Genome Institute"/>
            <person name="Min B."/>
            <person name="Riley R."/>
            <person name="Sierra-Patev S."/>
            <person name="Naranjo-Ortiz M."/>
            <person name="Looney B."/>
            <person name="Konkel Z."/>
            <person name="Slot J.C."/>
            <person name="Sakamoto Y."/>
            <person name="Steenwyk J.L."/>
            <person name="Rokas A."/>
            <person name="Carro J."/>
            <person name="Camarero S."/>
            <person name="Ferreira P."/>
            <person name="Molpeceres G."/>
            <person name="Ruiz-Duenas F.J."/>
            <person name="Serrano A."/>
            <person name="Henrissat B."/>
            <person name="Drula E."/>
            <person name="Hughes K.W."/>
            <person name="Mata J.L."/>
            <person name="Ishikawa N.K."/>
            <person name="Vargas-Isla R."/>
            <person name="Ushijima S."/>
            <person name="Smith C.A."/>
            <person name="Ahrendt S."/>
            <person name="Andreopoulos W."/>
            <person name="He G."/>
            <person name="Labutti K."/>
            <person name="Lipzen A."/>
            <person name="Ng V."/>
            <person name="Sandor L."/>
            <person name="Barry K."/>
            <person name="Martinez A.T."/>
            <person name="Xiao Y."/>
            <person name="Gibbons J.G."/>
            <person name="Terashima K."/>
            <person name="Hibbett D.S."/>
            <person name="Grigoriev I.V."/>
        </authorList>
    </citation>
    <scope>NUCLEOTIDE SEQUENCE</scope>
    <source>
        <strain evidence="4">TFB9207</strain>
    </source>
</reference>
<organism evidence="4 5">
    <name type="scientific">Lentinula raphanica</name>
    <dbReference type="NCBI Taxonomy" id="153919"/>
    <lineage>
        <taxon>Eukaryota</taxon>
        <taxon>Fungi</taxon>
        <taxon>Dikarya</taxon>
        <taxon>Basidiomycota</taxon>
        <taxon>Agaricomycotina</taxon>
        <taxon>Agaricomycetes</taxon>
        <taxon>Agaricomycetidae</taxon>
        <taxon>Agaricales</taxon>
        <taxon>Marasmiineae</taxon>
        <taxon>Omphalotaceae</taxon>
        <taxon>Lentinula</taxon>
    </lineage>
</organism>